<dbReference type="GO" id="GO:0005737">
    <property type="term" value="C:cytoplasm"/>
    <property type="evidence" value="ECO:0007669"/>
    <property type="project" value="UniProtKB-SubCell"/>
</dbReference>
<keyword evidence="9" id="KW-0479">Metal-binding</keyword>
<dbReference type="GO" id="GO:0051539">
    <property type="term" value="F:4 iron, 4 sulfur cluster binding"/>
    <property type="evidence" value="ECO:0007669"/>
    <property type="project" value="UniProtKB-KW"/>
</dbReference>
<accession>A0A3B0SV17</accession>
<evidence type="ECO:0000259" key="13">
    <source>
        <dbReference type="PROSITE" id="PS51918"/>
    </source>
</evidence>
<dbReference type="SUPFAM" id="SSF102114">
    <property type="entry name" value="Radical SAM enzymes"/>
    <property type="match status" value="1"/>
</dbReference>
<dbReference type="GO" id="GO:0046872">
    <property type="term" value="F:metal ion binding"/>
    <property type="evidence" value="ECO:0007669"/>
    <property type="project" value="UniProtKB-KW"/>
</dbReference>
<comment type="subcellular location">
    <subcellularLocation>
        <location evidence="2">Cytoplasm</location>
    </subcellularLocation>
</comment>
<evidence type="ECO:0000256" key="7">
    <source>
        <dbReference type="ARBA" id="ARBA00022679"/>
    </source>
</evidence>
<dbReference type="InterPro" id="IPR027492">
    <property type="entry name" value="RNA_MTrfase_RlmN"/>
</dbReference>
<evidence type="ECO:0000256" key="6">
    <source>
        <dbReference type="ARBA" id="ARBA00022603"/>
    </source>
</evidence>
<evidence type="ECO:0000256" key="8">
    <source>
        <dbReference type="ARBA" id="ARBA00022691"/>
    </source>
</evidence>
<proteinExistence type="inferred from homology"/>
<sequence>MAYLIPPEQLGSLLDGHPTYRSNQLREWLYEHPVLDAADMMNLPLDVRTKLGTSLWPFTVDAEQVGDAGKTRKWLFRGDKDAAIEAVLMGYTKRVTLCLSSQAGCAMGCTFCATGQFGFERQLDAGEIVAQVAYAQAHLQTYPLPDSPNRISNIVFMGMGEPLANYSNVREALRRMIDVMHIGARHITVSTVGIVPGIRKLADEPWQVGLALSLHAADDELRETLVPINRRYPIGDLIDACAYYFEKKGRRVSLEWTMMEGTNDTPEQAAKLADIARELRAHVNVINLNPTPLGPDRPSDMLTVEDFIADLRSRGVAATFRETRGQDIDAACGQLRALRFGDVPTEVTIQSITKTQ</sequence>
<dbReference type="PROSITE" id="PS51918">
    <property type="entry name" value="RADICAL_SAM"/>
    <property type="match status" value="1"/>
</dbReference>
<dbReference type="InterPro" id="IPR004383">
    <property type="entry name" value="rRNA_lsu_MTrfase_RlmN/Cfr"/>
</dbReference>
<organism evidence="14">
    <name type="scientific">hydrothermal vent metagenome</name>
    <dbReference type="NCBI Taxonomy" id="652676"/>
    <lineage>
        <taxon>unclassified sequences</taxon>
        <taxon>metagenomes</taxon>
        <taxon>ecological metagenomes</taxon>
    </lineage>
</organism>
<evidence type="ECO:0000256" key="12">
    <source>
        <dbReference type="ARBA" id="ARBA00023157"/>
    </source>
</evidence>
<evidence type="ECO:0000256" key="1">
    <source>
        <dbReference type="ARBA" id="ARBA00001966"/>
    </source>
</evidence>
<dbReference type="EC" id="2.1.1.192" evidence="14"/>
<protein>
    <submittedName>
        <fullName evidence="14">23S rRNA (Adenine(2503)-C(2))-methyltransferase @ tRNA (Adenine(37)-C(2))-methyltransferase</fullName>
        <ecNumber evidence="14">2.1.1.192</ecNumber>
    </submittedName>
</protein>
<dbReference type="InterPro" id="IPR013785">
    <property type="entry name" value="Aldolase_TIM"/>
</dbReference>
<dbReference type="Gene3D" id="3.20.20.70">
    <property type="entry name" value="Aldolase class I"/>
    <property type="match status" value="1"/>
</dbReference>
<dbReference type="PANTHER" id="PTHR30544">
    <property type="entry name" value="23S RRNA METHYLTRANSFERASE"/>
    <property type="match status" value="1"/>
</dbReference>
<evidence type="ECO:0000256" key="5">
    <source>
        <dbReference type="ARBA" id="ARBA00022552"/>
    </source>
</evidence>
<dbReference type="Pfam" id="PF04055">
    <property type="entry name" value="Radical_SAM"/>
    <property type="match status" value="1"/>
</dbReference>
<dbReference type="SMART" id="SM00729">
    <property type="entry name" value="Elp3"/>
    <property type="match status" value="1"/>
</dbReference>
<dbReference type="InterPro" id="IPR007197">
    <property type="entry name" value="rSAM"/>
</dbReference>
<dbReference type="GO" id="GO:0008173">
    <property type="term" value="F:RNA methyltransferase activity"/>
    <property type="evidence" value="ECO:0007669"/>
    <property type="project" value="InterPro"/>
</dbReference>
<dbReference type="SFLD" id="SFLDS00029">
    <property type="entry name" value="Radical_SAM"/>
    <property type="match status" value="1"/>
</dbReference>
<dbReference type="NCBIfam" id="TIGR00048">
    <property type="entry name" value="rRNA_mod_RlmN"/>
    <property type="match status" value="1"/>
</dbReference>
<keyword evidence="3" id="KW-0004">4Fe-4S</keyword>
<keyword evidence="8" id="KW-0949">S-adenosyl-L-methionine</keyword>
<reference evidence="14" key="1">
    <citation type="submission" date="2018-06" db="EMBL/GenBank/DDBJ databases">
        <authorList>
            <person name="Zhirakovskaya E."/>
        </authorList>
    </citation>
    <scope>NUCLEOTIDE SEQUENCE</scope>
</reference>
<keyword evidence="12" id="KW-1015">Disulfide bond</keyword>
<feature type="domain" description="Radical SAM core" evidence="13">
    <location>
        <begin position="91"/>
        <end position="327"/>
    </location>
</feature>
<evidence type="ECO:0000313" key="14">
    <source>
        <dbReference type="EMBL" id="VAW09745.1"/>
    </source>
</evidence>
<keyword evidence="10" id="KW-0408">Iron</keyword>
<keyword evidence="4" id="KW-0963">Cytoplasm</keyword>
<dbReference type="PANTHER" id="PTHR30544:SF5">
    <property type="entry name" value="RADICAL SAM CORE DOMAIN-CONTAINING PROTEIN"/>
    <property type="match status" value="1"/>
</dbReference>
<evidence type="ECO:0000256" key="2">
    <source>
        <dbReference type="ARBA" id="ARBA00004496"/>
    </source>
</evidence>
<dbReference type="InterPro" id="IPR006638">
    <property type="entry name" value="Elp3/MiaA/NifB-like_rSAM"/>
</dbReference>
<dbReference type="Gene3D" id="1.10.150.530">
    <property type="match status" value="1"/>
</dbReference>
<evidence type="ECO:0000256" key="9">
    <source>
        <dbReference type="ARBA" id="ARBA00022723"/>
    </source>
</evidence>
<evidence type="ECO:0000256" key="11">
    <source>
        <dbReference type="ARBA" id="ARBA00023014"/>
    </source>
</evidence>
<keyword evidence="7 14" id="KW-0808">Transferase</keyword>
<dbReference type="SFLD" id="SFLDG01062">
    <property type="entry name" value="methyltransferase_(Class_A)"/>
    <property type="match status" value="1"/>
</dbReference>
<keyword evidence="11" id="KW-0411">Iron-sulfur</keyword>
<dbReference type="InterPro" id="IPR040072">
    <property type="entry name" value="Methyltransferase_A"/>
</dbReference>
<dbReference type="InterPro" id="IPR058240">
    <property type="entry name" value="rSAM_sf"/>
</dbReference>
<evidence type="ECO:0000256" key="4">
    <source>
        <dbReference type="ARBA" id="ARBA00022490"/>
    </source>
</evidence>
<evidence type="ECO:0000256" key="10">
    <source>
        <dbReference type="ARBA" id="ARBA00023004"/>
    </source>
</evidence>
<dbReference type="HAMAP" id="MF_01849">
    <property type="entry name" value="RNA_methyltr_RlmN"/>
    <property type="match status" value="1"/>
</dbReference>
<keyword evidence="5" id="KW-0698">rRNA processing</keyword>
<dbReference type="FunFam" id="3.20.20.70:FF:000014">
    <property type="entry name" value="Probable dual-specificity RNA methyltransferase RlmN"/>
    <property type="match status" value="1"/>
</dbReference>
<evidence type="ECO:0000256" key="3">
    <source>
        <dbReference type="ARBA" id="ARBA00022485"/>
    </source>
</evidence>
<keyword evidence="6 14" id="KW-0489">Methyltransferase</keyword>
<dbReference type="GO" id="GO:0070475">
    <property type="term" value="P:rRNA base methylation"/>
    <property type="evidence" value="ECO:0007669"/>
    <property type="project" value="InterPro"/>
</dbReference>
<dbReference type="EMBL" id="UOEK01000644">
    <property type="protein sequence ID" value="VAW09745.1"/>
    <property type="molecule type" value="Genomic_DNA"/>
</dbReference>
<name>A0A3B0SV17_9ZZZZ</name>
<gene>
    <name evidence="14" type="ORF">MNBD_ACTINO02-1501</name>
</gene>
<dbReference type="CDD" id="cd01335">
    <property type="entry name" value="Radical_SAM"/>
    <property type="match status" value="1"/>
</dbReference>
<dbReference type="PIRSF" id="PIRSF006004">
    <property type="entry name" value="CHP00048"/>
    <property type="match status" value="1"/>
</dbReference>
<dbReference type="SFLD" id="SFLDF00275">
    <property type="entry name" value="adenosine_C2_methyltransferase"/>
    <property type="match status" value="1"/>
</dbReference>
<dbReference type="AlphaFoldDB" id="A0A3B0SV17"/>
<dbReference type="GO" id="GO:0030488">
    <property type="term" value="P:tRNA methylation"/>
    <property type="evidence" value="ECO:0007669"/>
    <property type="project" value="InterPro"/>
</dbReference>
<comment type="cofactor">
    <cofactor evidence="1">
        <name>[4Fe-4S] cluster</name>
        <dbReference type="ChEBI" id="CHEBI:49883"/>
    </cofactor>
</comment>